<evidence type="ECO:0000313" key="1">
    <source>
        <dbReference type="EMBL" id="KKR43380.1"/>
    </source>
</evidence>
<feature type="non-terminal residue" evidence="1">
    <location>
        <position position="79"/>
    </location>
</feature>
<dbReference type="Proteomes" id="UP000034215">
    <property type="component" value="Unassembled WGS sequence"/>
</dbReference>
<protein>
    <submittedName>
        <fullName evidence="1">Uncharacterized protein</fullName>
    </submittedName>
</protein>
<gene>
    <name evidence="1" type="ORF">UT76_C0011G0001</name>
</gene>
<comment type="caution">
    <text evidence="1">The sequence shown here is derived from an EMBL/GenBank/DDBJ whole genome shotgun (WGS) entry which is preliminary data.</text>
</comment>
<dbReference type="AlphaFoldDB" id="A0A0G0T8H0"/>
<proteinExistence type="predicted"/>
<sequence>MANKISLTSENTKYLIDAFTHFFPEDTIYAADKPYVSGEFNWKNRADFIDFINRLTGVLIKSERDLENIKKAQLAVEAL</sequence>
<name>A0A0G0T8H0_9BACT</name>
<accession>A0A0G0T8H0</accession>
<dbReference type="EMBL" id="LBYA01000011">
    <property type="protein sequence ID" value="KKR43380.1"/>
    <property type="molecule type" value="Genomic_DNA"/>
</dbReference>
<evidence type="ECO:0000313" key="2">
    <source>
        <dbReference type="Proteomes" id="UP000034215"/>
    </source>
</evidence>
<organism evidence="1 2">
    <name type="scientific">Candidatus Woesebacteria bacterium GW2011_GWB1_40_12</name>
    <dbReference type="NCBI Taxonomy" id="1618576"/>
    <lineage>
        <taxon>Bacteria</taxon>
        <taxon>Candidatus Woeseibacteriota</taxon>
    </lineage>
</organism>
<reference evidence="1 2" key="1">
    <citation type="journal article" date="2015" name="Nature">
        <title>rRNA introns, odd ribosomes, and small enigmatic genomes across a large radiation of phyla.</title>
        <authorList>
            <person name="Brown C.T."/>
            <person name="Hug L.A."/>
            <person name="Thomas B.C."/>
            <person name="Sharon I."/>
            <person name="Castelle C.J."/>
            <person name="Singh A."/>
            <person name="Wilkins M.J."/>
            <person name="Williams K.H."/>
            <person name="Banfield J.F."/>
        </authorList>
    </citation>
    <scope>NUCLEOTIDE SEQUENCE [LARGE SCALE GENOMIC DNA]</scope>
</reference>